<dbReference type="Pfam" id="PF13409">
    <property type="entry name" value="GST_N_2"/>
    <property type="match status" value="1"/>
</dbReference>
<protein>
    <recommendedName>
        <fullName evidence="1">GST N-terminal domain-containing protein</fullName>
    </recommendedName>
</protein>
<dbReference type="OrthoDB" id="3587182at2759"/>
<evidence type="ECO:0000313" key="3">
    <source>
        <dbReference type="Proteomes" id="UP001055219"/>
    </source>
</evidence>
<comment type="caution">
    <text evidence="2">The sequence shown here is derived from an EMBL/GenBank/DDBJ whole genome shotgun (WGS) entry which is preliminary data.</text>
</comment>
<evidence type="ECO:0000313" key="2">
    <source>
        <dbReference type="EMBL" id="KAI6778738.1"/>
    </source>
</evidence>
<feature type="domain" description="GST N-terminal" evidence="1">
    <location>
        <begin position="3"/>
        <end position="86"/>
    </location>
</feature>
<dbReference type="PROSITE" id="PS50404">
    <property type="entry name" value="GST_NTER"/>
    <property type="match status" value="1"/>
</dbReference>
<dbReference type="Gene3D" id="1.20.1050.10">
    <property type="match status" value="1"/>
</dbReference>
<proteinExistence type="predicted"/>
<name>A0A9P9XVR9_9HYPO</name>
<gene>
    <name evidence="2" type="ORF">J7T54_000772</name>
</gene>
<evidence type="ECO:0000259" key="1">
    <source>
        <dbReference type="PROSITE" id="PS50404"/>
    </source>
</evidence>
<dbReference type="GeneID" id="75827291"/>
<accession>A0A9P9XVR9</accession>
<dbReference type="AlphaFoldDB" id="A0A9P9XVR9"/>
<sequence length="248" mass="27768">MFATLTLYTLTWGVYPRRVLIYLAEKGLSHSPHIDVVSCDVSEAGTLIAEGKPPGTVPVLRLPDGSFIKQSVAIIDYLEDICAQPDPAQAWQKELAESADRNTDMRGTTAEERASHRDMVILADEATSLFGFACHKGTALFVDLETTSALTAKLALEFCTKNLRLLDRYYAEDAGKNAERPVRVVDCVLFSTLQFARNLYNLDLLDDAELSHLRSFCLDFEERDSVQVGEDFYPDELRKLASQWLPLE</sequence>
<dbReference type="Proteomes" id="UP001055219">
    <property type="component" value="Unassembled WGS sequence"/>
</dbReference>
<reference evidence="2" key="2">
    <citation type="submission" date="2022-07" db="EMBL/GenBank/DDBJ databases">
        <authorList>
            <person name="Goncalves M.F.M."/>
            <person name="Hilario S."/>
            <person name="Van De Peer Y."/>
            <person name="Esteves A.C."/>
            <person name="Alves A."/>
        </authorList>
    </citation>
    <scope>NUCLEOTIDE SEQUENCE</scope>
    <source>
        <strain evidence="2">MUM 19.33</strain>
    </source>
</reference>
<keyword evidence="3" id="KW-1185">Reference proteome</keyword>
<dbReference type="SUPFAM" id="SSF52833">
    <property type="entry name" value="Thioredoxin-like"/>
    <property type="match status" value="1"/>
</dbReference>
<organism evidence="2 3">
    <name type="scientific">Emericellopsis cladophorae</name>
    <dbReference type="NCBI Taxonomy" id="2686198"/>
    <lineage>
        <taxon>Eukaryota</taxon>
        <taxon>Fungi</taxon>
        <taxon>Dikarya</taxon>
        <taxon>Ascomycota</taxon>
        <taxon>Pezizomycotina</taxon>
        <taxon>Sordariomycetes</taxon>
        <taxon>Hypocreomycetidae</taxon>
        <taxon>Hypocreales</taxon>
        <taxon>Bionectriaceae</taxon>
        <taxon>Emericellopsis</taxon>
    </lineage>
</organism>
<reference evidence="2" key="1">
    <citation type="journal article" date="2021" name="J Fungi (Basel)">
        <title>Genomic and Metabolomic Analyses of the Marine Fungus Emericellopsis cladophorae: Insights into Saltwater Adaptability Mechanisms and Its Biosynthetic Potential.</title>
        <authorList>
            <person name="Goncalves M.F.M."/>
            <person name="Hilario S."/>
            <person name="Van de Peer Y."/>
            <person name="Esteves A.C."/>
            <person name="Alves A."/>
        </authorList>
    </citation>
    <scope>NUCLEOTIDE SEQUENCE</scope>
    <source>
        <strain evidence="2">MUM 19.33</strain>
    </source>
</reference>
<dbReference type="InterPro" id="IPR036249">
    <property type="entry name" value="Thioredoxin-like_sf"/>
</dbReference>
<dbReference type="InterPro" id="IPR004045">
    <property type="entry name" value="Glutathione_S-Trfase_N"/>
</dbReference>
<dbReference type="RefSeq" id="XP_051359594.1">
    <property type="nucleotide sequence ID" value="XM_051509431.1"/>
</dbReference>
<dbReference type="EMBL" id="JAGIXG020000061">
    <property type="protein sequence ID" value="KAI6778738.1"/>
    <property type="molecule type" value="Genomic_DNA"/>
</dbReference>
<dbReference type="Gene3D" id="3.40.30.10">
    <property type="entry name" value="Glutaredoxin"/>
    <property type="match status" value="1"/>
</dbReference>